<proteinExistence type="inferred from homology"/>
<organism evidence="6 7">
    <name type="scientific">Ravibacter arvi</name>
    <dbReference type="NCBI Taxonomy" id="2051041"/>
    <lineage>
        <taxon>Bacteria</taxon>
        <taxon>Pseudomonadati</taxon>
        <taxon>Bacteroidota</taxon>
        <taxon>Cytophagia</taxon>
        <taxon>Cytophagales</taxon>
        <taxon>Spirosomataceae</taxon>
        <taxon>Ravibacter</taxon>
    </lineage>
</organism>
<evidence type="ECO:0000256" key="3">
    <source>
        <dbReference type="ARBA" id="ARBA00023082"/>
    </source>
</evidence>
<reference evidence="7" key="1">
    <citation type="journal article" date="2019" name="Int. J. Syst. Evol. Microbiol.">
        <title>The Global Catalogue of Microorganisms (GCM) 10K type strain sequencing project: providing services to taxonomists for standard genome sequencing and annotation.</title>
        <authorList>
            <consortium name="The Broad Institute Genomics Platform"/>
            <consortium name="The Broad Institute Genome Sequencing Center for Infectious Disease"/>
            <person name="Wu L."/>
            <person name="Ma J."/>
        </authorList>
    </citation>
    <scope>NUCLEOTIDE SEQUENCE [LARGE SCALE GENOMIC DNA]</scope>
    <source>
        <strain evidence="7">JCM 31920</strain>
    </source>
</reference>
<evidence type="ECO:0000256" key="1">
    <source>
        <dbReference type="ARBA" id="ARBA00010641"/>
    </source>
</evidence>
<dbReference type="InterPro" id="IPR013325">
    <property type="entry name" value="RNA_pol_sigma_r2"/>
</dbReference>
<keyword evidence="3" id="KW-0731">Sigma factor</keyword>
<evidence type="ECO:0000313" key="7">
    <source>
        <dbReference type="Proteomes" id="UP001501508"/>
    </source>
</evidence>
<dbReference type="PANTHER" id="PTHR43133">
    <property type="entry name" value="RNA POLYMERASE ECF-TYPE SIGMA FACTO"/>
    <property type="match status" value="1"/>
</dbReference>
<dbReference type="CDD" id="cd06171">
    <property type="entry name" value="Sigma70_r4"/>
    <property type="match status" value="1"/>
</dbReference>
<dbReference type="PANTHER" id="PTHR43133:SF46">
    <property type="entry name" value="RNA POLYMERASE SIGMA-70 FACTOR ECF SUBFAMILY"/>
    <property type="match status" value="1"/>
</dbReference>
<dbReference type="Gene3D" id="1.10.10.10">
    <property type="entry name" value="Winged helix-like DNA-binding domain superfamily/Winged helix DNA-binding domain"/>
    <property type="match status" value="1"/>
</dbReference>
<dbReference type="RefSeq" id="WP_345027361.1">
    <property type="nucleotide sequence ID" value="NZ_BAABEY010000012.1"/>
</dbReference>
<dbReference type="SUPFAM" id="SSF88946">
    <property type="entry name" value="Sigma2 domain of RNA polymerase sigma factors"/>
    <property type="match status" value="1"/>
</dbReference>
<dbReference type="EMBL" id="BAABEY010000012">
    <property type="protein sequence ID" value="GAA4435577.1"/>
    <property type="molecule type" value="Genomic_DNA"/>
</dbReference>
<keyword evidence="7" id="KW-1185">Reference proteome</keyword>
<keyword evidence="4" id="KW-0804">Transcription</keyword>
<dbReference type="SMART" id="SM00421">
    <property type="entry name" value="HTH_LUXR"/>
    <property type="match status" value="1"/>
</dbReference>
<dbReference type="SUPFAM" id="SSF88659">
    <property type="entry name" value="Sigma3 and sigma4 domains of RNA polymerase sigma factors"/>
    <property type="match status" value="1"/>
</dbReference>
<protein>
    <submittedName>
        <fullName evidence="6">RNA polymerase sigma-70 factor</fullName>
    </submittedName>
</protein>
<dbReference type="InterPro" id="IPR014284">
    <property type="entry name" value="RNA_pol_sigma-70_dom"/>
</dbReference>
<dbReference type="Pfam" id="PF08281">
    <property type="entry name" value="Sigma70_r4_2"/>
    <property type="match status" value="1"/>
</dbReference>
<dbReference type="NCBIfam" id="TIGR02937">
    <property type="entry name" value="sigma70-ECF"/>
    <property type="match status" value="1"/>
</dbReference>
<comment type="caution">
    <text evidence="6">The sequence shown here is derived from an EMBL/GenBank/DDBJ whole genome shotgun (WGS) entry which is preliminary data.</text>
</comment>
<keyword evidence="2" id="KW-0805">Transcription regulation</keyword>
<dbReference type="Pfam" id="PF04542">
    <property type="entry name" value="Sigma70_r2"/>
    <property type="match status" value="1"/>
</dbReference>
<feature type="domain" description="HTH luxR-type" evidence="5">
    <location>
        <begin position="149"/>
        <end position="176"/>
    </location>
</feature>
<dbReference type="InterPro" id="IPR039425">
    <property type="entry name" value="RNA_pol_sigma-70-like"/>
</dbReference>
<dbReference type="PROSITE" id="PS00622">
    <property type="entry name" value="HTH_LUXR_1"/>
    <property type="match status" value="1"/>
</dbReference>
<evidence type="ECO:0000313" key="6">
    <source>
        <dbReference type="EMBL" id="GAA4435577.1"/>
    </source>
</evidence>
<dbReference type="Proteomes" id="UP001501508">
    <property type="component" value="Unassembled WGS sequence"/>
</dbReference>
<evidence type="ECO:0000256" key="2">
    <source>
        <dbReference type="ARBA" id="ARBA00023015"/>
    </source>
</evidence>
<name>A0ABP8LVI2_9BACT</name>
<evidence type="ECO:0000259" key="5">
    <source>
        <dbReference type="PROSITE" id="PS00622"/>
    </source>
</evidence>
<sequence length="194" mass="21970">MGRLSYADDQELLARIGRGDAAAFDVFYERYWKFVFNAAYKRLSDREAAGDISQEVFSQLWTYLHSGEAPVIDNVPGYLYVAVRNHVFKWMEKEKRFVPIPEVLEKLEGHDNRADAGLLFEELLAAYRGLVAGLPEQQRLIFQLRYDEGMSSGEIASQLHLSEKTVRNQIGRALGKMKSGLAFLLVLLLSVVPG</sequence>
<dbReference type="InterPro" id="IPR007627">
    <property type="entry name" value="RNA_pol_sigma70_r2"/>
</dbReference>
<dbReference type="Gene3D" id="1.10.1740.10">
    <property type="match status" value="1"/>
</dbReference>
<dbReference type="InterPro" id="IPR013324">
    <property type="entry name" value="RNA_pol_sigma_r3/r4-like"/>
</dbReference>
<evidence type="ECO:0000256" key="4">
    <source>
        <dbReference type="ARBA" id="ARBA00023163"/>
    </source>
</evidence>
<dbReference type="InterPro" id="IPR013249">
    <property type="entry name" value="RNA_pol_sigma70_r4_t2"/>
</dbReference>
<accession>A0ABP8LVI2</accession>
<dbReference type="InterPro" id="IPR036388">
    <property type="entry name" value="WH-like_DNA-bd_sf"/>
</dbReference>
<dbReference type="InterPro" id="IPR000792">
    <property type="entry name" value="Tscrpt_reg_LuxR_C"/>
</dbReference>
<comment type="similarity">
    <text evidence="1">Belongs to the sigma-70 factor family. ECF subfamily.</text>
</comment>
<gene>
    <name evidence="6" type="ORF">GCM10023091_12270</name>
</gene>